<proteinExistence type="inferred from homology"/>
<comment type="similarity">
    <text evidence="2 10">Belongs to the tektin family.</text>
</comment>
<comment type="caution">
    <text evidence="12">The sequence shown here is derived from an EMBL/GenBank/DDBJ whole genome shotgun (WGS) entry which is preliminary data.</text>
</comment>
<evidence type="ECO:0000256" key="6">
    <source>
        <dbReference type="ARBA" id="ARBA00023069"/>
    </source>
</evidence>
<dbReference type="Pfam" id="PF03148">
    <property type="entry name" value="Tektin"/>
    <property type="match status" value="1"/>
</dbReference>
<evidence type="ECO:0000256" key="8">
    <source>
        <dbReference type="ARBA" id="ARBA00023273"/>
    </source>
</evidence>
<comment type="subcellular location">
    <subcellularLocation>
        <location evidence="10">Cytoplasm</location>
        <location evidence="10">Cytoskeleton</location>
        <location evidence="10">Cilium axoneme</location>
    </subcellularLocation>
    <subcellularLocation>
        <location evidence="1">Cytoplasm</location>
        <location evidence="1">Cytoskeleton</location>
        <location evidence="1">Flagellum axoneme</location>
    </subcellularLocation>
</comment>
<dbReference type="PANTHER" id="PTHR19960">
    <property type="entry name" value="TEKTIN"/>
    <property type="match status" value="1"/>
</dbReference>
<gene>
    <name evidence="12" type="primary">TEKT1</name>
    <name evidence="12" type="ORF">Ciccas_006407</name>
</gene>
<keyword evidence="4 10" id="KW-0282">Flagellum</keyword>
<evidence type="ECO:0000256" key="5">
    <source>
        <dbReference type="ARBA" id="ARBA00023054"/>
    </source>
</evidence>
<evidence type="ECO:0000256" key="11">
    <source>
        <dbReference type="SAM" id="Coils"/>
    </source>
</evidence>
<feature type="coiled-coil region" evidence="11">
    <location>
        <begin position="277"/>
        <end position="377"/>
    </location>
</feature>
<dbReference type="AlphaFoldDB" id="A0ABD2Q6V2"/>
<dbReference type="GO" id="GO:0005930">
    <property type="term" value="C:axoneme"/>
    <property type="evidence" value="ECO:0007669"/>
    <property type="project" value="UniProtKB-SubCell"/>
</dbReference>
<evidence type="ECO:0000256" key="3">
    <source>
        <dbReference type="ARBA" id="ARBA00022490"/>
    </source>
</evidence>
<keyword evidence="6 10" id="KW-0969">Cilium</keyword>
<accession>A0ABD2Q6V2</accession>
<reference evidence="12 13" key="1">
    <citation type="submission" date="2024-11" db="EMBL/GenBank/DDBJ databases">
        <title>Adaptive evolution of stress response genes in parasites aligns with host niche diversity.</title>
        <authorList>
            <person name="Hahn C."/>
            <person name="Resl P."/>
        </authorList>
    </citation>
    <scope>NUCLEOTIDE SEQUENCE [LARGE SCALE GENOMIC DNA]</scope>
    <source>
        <strain evidence="12">EGGRZ-B1_66</strain>
        <tissue evidence="12">Body</tissue>
    </source>
</reference>
<keyword evidence="7" id="KW-0206">Cytoskeleton</keyword>
<evidence type="ECO:0000256" key="2">
    <source>
        <dbReference type="ARBA" id="ARBA00007209"/>
    </source>
</evidence>
<evidence type="ECO:0000256" key="4">
    <source>
        <dbReference type="ARBA" id="ARBA00022846"/>
    </source>
</evidence>
<dbReference type="GO" id="GO:0060294">
    <property type="term" value="P:cilium movement involved in cell motility"/>
    <property type="evidence" value="ECO:0007669"/>
    <property type="project" value="UniProtKB-UniRule"/>
</dbReference>
<evidence type="ECO:0000256" key="1">
    <source>
        <dbReference type="ARBA" id="ARBA00004611"/>
    </source>
</evidence>
<sequence>MKCAMKPRIHSLLEWERCEETKVVNAELERERTDHLMNESNRLIEDTGDMKTRGIVDIEKKLEQRITDIKYWAKELDDKIGDTTREADKLEDYIRRVQRAIDGITEPLHIAENCLKARLARQECELVNDEVDKNLRKEIDLYNRILDLLKKTMAQAVEQLRLNRKAIYNLKADIALKYKAQSIDEYVKELKDNMRVKSFGKINQIHISPADWQDLTRRNIDEASEQIHNSVALRDLIDSILKQSSSDQQEQVTTTNLAFKRRIEMMYESKGRMEEHLQRILCDISRLEDNAAELMNAIEDKKHALDLAKSRIRTRAQRPGVENVDDAPAQRLLTEVDQLIRNIAALEHRLAQTQMELNLLRRSQLQLEEDIQRKEKALFIDSSECMSMRASISIGFY</sequence>
<dbReference type="InterPro" id="IPR000435">
    <property type="entry name" value="Tektins"/>
</dbReference>
<name>A0ABD2Q6V2_9PLAT</name>
<dbReference type="Proteomes" id="UP001626550">
    <property type="component" value="Unassembled WGS sequence"/>
</dbReference>
<keyword evidence="5 11" id="KW-0175">Coiled coil</keyword>
<dbReference type="InterPro" id="IPR048256">
    <property type="entry name" value="Tektin-like"/>
</dbReference>
<keyword evidence="8 10" id="KW-0966">Cell projection</keyword>
<dbReference type="PRINTS" id="PR00511">
    <property type="entry name" value="TEKTIN"/>
</dbReference>
<evidence type="ECO:0000313" key="12">
    <source>
        <dbReference type="EMBL" id="KAL3314962.1"/>
    </source>
</evidence>
<evidence type="ECO:0000256" key="7">
    <source>
        <dbReference type="ARBA" id="ARBA00023212"/>
    </source>
</evidence>
<dbReference type="GO" id="GO:0060271">
    <property type="term" value="P:cilium assembly"/>
    <property type="evidence" value="ECO:0007669"/>
    <property type="project" value="UniProtKB-UniRule"/>
</dbReference>
<evidence type="ECO:0000256" key="10">
    <source>
        <dbReference type="RuleBase" id="RU367040"/>
    </source>
</evidence>
<dbReference type="GO" id="GO:0015630">
    <property type="term" value="C:microtubule cytoskeleton"/>
    <property type="evidence" value="ECO:0007669"/>
    <property type="project" value="UniProtKB-UniRule"/>
</dbReference>
<protein>
    <recommendedName>
        <fullName evidence="10">Tektin</fullName>
    </recommendedName>
</protein>
<dbReference type="PANTHER" id="PTHR19960:SF25">
    <property type="entry name" value="TEKTIN-1"/>
    <property type="match status" value="1"/>
</dbReference>
<evidence type="ECO:0000256" key="9">
    <source>
        <dbReference type="ARBA" id="ARBA00045224"/>
    </source>
</evidence>
<comment type="function">
    <text evidence="9">Microtubule inner protein (MIP) part of the dynein-decorated doublet microtubules (DMTs) in cilia and flagellar axoneme. Forms filamentous polymers in the walls of ciliary and flagellar microtubules.</text>
</comment>
<evidence type="ECO:0000313" key="13">
    <source>
        <dbReference type="Proteomes" id="UP001626550"/>
    </source>
</evidence>
<organism evidence="12 13">
    <name type="scientific">Cichlidogyrus casuarinus</name>
    <dbReference type="NCBI Taxonomy" id="1844966"/>
    <lineage>
        <taxon>Eukaryota</taxon>
        <taxon>Metazoa</taxon>
        <taxon>Spiralia</taxon>
        <taxon>Lophotrochozoa</taxon>
        <taxon>Platyhelminthes</taxon>
        <taxon>Monogenea</taxon>
        <taxon>Monopisthocotylea</taxon>
        <taxon>Dactylogyridea</taxon>
        <taxon>Ancyrocephalidae</taxon>
        <taxon>Cichlidogyrus</taxon>
    </lineage>
</organism>
<keyword evidence="3" id="KW-0963">Cytoplasm</keyword>
<keyword evidence="13" id="KW-1185">Reference proteome</keyword>
<dbReference type="EMBL" id="JBJKFK010000861">
    <property type="protein sequence ID" value="KAL3314962.1"/>
    <property type="molecule type" value="Genomic_DNA"/>
</dbReference>